<protein>
    <submittedName>
        <fullName evidence="2">Transposase</fullName>
    </submittedName>
</protein>
<dbReference type="InterPro" id="IPR052546">
    <property type="entry name" value="Transposase_8_domain"/>
</dbReference>
<organism evidence="2 3">
    <name type="scientific">Engelhardtia mirabilis</name>
    <dbReference type="NCBI Taxonomy" id="2528011"/>
    <lineage>
        <taxon>Bacteria</taxon>
        <taxon>Pseudomonadati</taxon>
        <taxon>Planctomycetota</taxon>
        <taxon>Planctomycetia</taxon>
        <taxon>Planctomycetia incertae sedis</taxon>
        <taxon>Engelhardtia</taxon>
    </lineage>
</organism>
<evidence type="ECO:0000313" key="2">
    <source>
        <dbReference type="EMBL" id="QDU66250.1"/>
    </source>
</evidence>
<dbReference type="SUPFAM" id="SSF46689">
    <property type="entry name" value="Homeodomain-like"/>
    <property type="match status" value="1"/>
</dbReference>
<dbReference type="EMBL" id="CP036287">
    <property type="protein sequence ID" value="QDU66250.1"/>
    <property type="molecule type" value="Genomic_DNA"/>
</dbReference>
<dbReference type="GO" id="GO:0003677">
    <property type="term" value="F:DNA binding"/>
    <property type="evidence" value="ECO:0007669"/>
    <property type="project" value="InterPro"/>
</dbReference>
<gene>
    <name evidence="2" type="ORF">Pla133_13160</name>
</gene>
<dbReference type="Gene3D" id="1.10.10.60">
    <property type="entry name" value="Homeodomain-like"/>
    <property type="match status" value="1"/>
</dbReference>
<dbReference type="KEGG" id="pbap:Pla133_13160"/>
<proteinExistence type="predicted"/>
<reference evidence="2 3" key="1">
    <citation type="submission" date="2019-02" db="EMBL/GenBank/DDBJ databases">
        <title>Deep-cultivation of Planctomycetes and their phenomic and genomic characterization uncovers novel biology.</title>
        <authorList>
            <person name="Wiegand S."/>
            <person name="Jogler M."/>
            <person name="Boedeker C."/>
            <person name="Pinto D."/>
            <person name="Vollmers J."/>
            <person name="Rivas-Marin E."/>
            <person name="Kohn T."/>
            <person name="Peeters S.H."/>
            <person name="Heuer A."/>
            <person name="Rast P."/>
            <person name="Oberbeckmann S."/>
            <person name="Bunk B."/>
            <person name="Jeske O."/>
            <person name="Meyerdierks A."/>
            <person name="Storesund J.E."/>
            <person name="Kallscheuer N."/>
            <person name="Luecker S."/>
            <person name="Lage O.M."/>
            <person name="Pohl T."/>
            <person name="Merkel B.J."/>
            <person name="Hornburger P."/>
            <person name="Mueller R.-W."/>
            <person name="Bruemmer F."/>
            <person name="Labrenz M."/>
            <person name="Spormann A.M."/>
            <person name="Op den Camp H."/>
            <person name="Overmann J."/>
            <person name="Amann R."/>
            <person name="Jetten M.S.M."/>
            <person name="Mascher T."/>
            <person name="Medema M.H."/>
            <person name="Devos D.P."/>
            <person name="Kaster A.-K."/>
            <person name="Ovreas L."/>
            <person name="Rohde M."/>
            <person name="Galperin M.Y."/>
            <person name="Jogler C."/>
        </authorList>
    </citation>
    <scope>NUCLEOTIDE SEQUENCE [LARGE SCALE GENOMIC DNA]</scope>
    <source>
        <strain evidence="2 3">Pla133</strain>
    </source>
</reference>
<keyword evidence="1" id="KW-0175">Coiled coil</keyword>
<feature type="coiled-coil region" evidence="1">
    <location>
        <begin position="49"/>
        <end position="83"/>
    </location>
</feature>
<keyword evidence="3" id="KW-1185">Reference proteome</keyword>
<dbReference type="GO" id="GO:0006313">
    <property type="term" value="P:DNA transposition"/>
    <property type="evidence" value="ECO:0007669"/>
    <property type="project" value="InterPro"/>
</dbReference>
<dbReference type="PANTHER" id="PTHR33609">
    <property type="entry name" value="LOW CALCIUM RESPONSE LOCUS PROTEIN S"/>
    <property type="match status" value="1"/>
</dbReference>
<dbReference type="GO" id="GO:0004803">
    <property type="term" value="F:transposase activity"/>
    <property type="evidence" value="ECO:0007669"/>
    <property type="project" value="InterPro"/>
</dbReference>
<dbReference type="InterPro" id="IPR002514">
    <property type="entry name" value="Transposase_8"/>
</dbReference>
<evidence type="ECO:0000313" key="3">
    <source>
        <dbReference type="Proteomes" id="UP000316921"/>
    </source>
</evidence>
<dbReference type="InterPro" id="IPR009057">
    <property type="entry name" value="Homeodomain-like_sf"/>
</dbReference>
<dbReference type="AlphaFoldDB" id="A0A518BGY9"/>
<dbReference type="RefSeq" id="WP_145063628.1">
    <property type="nucleotide sequence ID" value="NZ_CP036287.1"/>
</dbReference>
<sequence length="88" mass="10117">MRKSRFTEAQIIEILKQAEGGAKVADLSREHGISTQTIYNWRAKYGGLEVNEAKRLKELEDENRRLKQMVADLSLDREALKSALGKKW</sequence>
<evidence type="ECO:0000256" key="1">
    <source>
        <dbReference type="SAM" id="Coils"/>
    </source>
</evidence>
<accession>A0A518BGY9</accession>
<name>A0A518BGY9_9BACT</name>
<dbReference type="Proteomes" id="UP000316921">
    <property type="component" value="Chromosome"/>
</dbReference>
<dbReference type="Pfam" id="PF01527">
    <property type="entry name" value="HTH_Tnp_1"/>
    <property type="match status" value="1"/>
</dbReference>
<dbReference type="PANTHER" id="PTHR33609:SF1">
    <property type="entry name" value="TRANSPOSASE"/>
    <property type="match status" value="1"/>
</dbReference>